<dbReference type="InterPro" id="IPR004294">
    <property type="entry name" value="Carotenoid_Oase"/>
</dbReference>
<evidence type="ECO:0000313" key="7">
    <source>
        <dbReference type="Proteomes" id="UP001500460"/>
    </source>
</evidence>
<evidence type="ECO:0000313" key="6">
    <source>
        <dbReference type="EMBL" id="GAA2448451.1"/>
    </source>
</evidence>
<dbReference type="RefSeq" id="WP_344606432.1">
    <property type="nucleotide sequence ID" value="NZ_BAAATK010000033.1"/>
</dbReference>
<protein>
    <recommendedName>
        <fullName evidence="5">Dioxygenase</fullName>
        <ecNumber evidence="5">1.13.11.-</ecNumber>
    </recommendedName>
</protein>
<comment type="cofactor">
    <cofactor evidence="5">
        <name>Fe(2+)</name>
        <dbReference type="ChEBI" id="CHEBI:29033"/>
    </cofactor>
    <text evidence="5">Binds 1 Fe(2+) ion per subunit.</text>
</comment>
<keyword evidence="5" id="KW-0223">Dioxygenase</keyword>
<dbReference type="PANTHER" id="PTHR10543:SF24">
    <property type="entry name" value="CAROTENOID ISOMEROOXYGENASE"/>
    <property type="match status" value="1"/>
</dbReference>
<evidence type="ECO:0000256" key="4">
    <source>
        <dbReference type="ARBA" id="ARBA00023004"/>
    </source>
</evidence>
<dbReference type="EMBL" id="BAAATK010000033">
    <property type="protein sequence ID" value="GAA2448451.1"/>
    <property type="molecule type" value="Genomic_DNA"/>
</dbReference>
<keyword evidence="7" id="KW-1185">Reference proteome</keyword>
<evidence type="ECO:0000256" key="5">
    <source>
        <dbReference type="RuleBase" id="RU364048"/>
    </source>
</evidence>
<evidence type="ECO:0000256" key="1">
    <source>
        <dbReference type="ARBA" id="ARBA00006787"/>
    </source>
</evidence>
<comment type="similarity">
    <text evidence="1 5">Belongs to the carotenoid oxygenase family.</text>
</comment>
<comment type="caution">
    <text evidence="6">The sequence shown here is derived from an EMBL/GenBank/DDBJ whole genome shotgun (WGS) entry which is preliminary data.</text>
</comment>
<organism evidence="6 7">
    <name type="scientific">Streptomyces glaucus</name>
    <dbReference type="NCBI Taxonomy" id="284029"/>
    <lineage>
        <taxon>Bacteria</taxon>
        <taxon>Bacillati</taxon>
        <taxon>Actinomycetota</taxon>
        <taxon>Actinomycetes</taxon>
        <taxon>Kitasatosporales</taxon>
        <taxon>Streptomycetaceae</taxon>
        <taxon>Streptomyces</taxon>
    </lineage>
</organism>
<reference evidence="7" key="1">
    <citation type="journal article" date="2019" name="Int. J. Syst. Evol. Microbiol.">
        <title>The Global Catalogue of Microorganisms (GCM) 10K type strain sequencing project: providing services to taxonomists for standard genome sequencing and annotation.</title>
        <authorList>
            <consortium name="The Broad Institute Genomics Platform"/>
            <consortium name="The Broad Institute Genome Sequencing Center for Infectious Disease"/>
            <person name="Wu L."/>
            <person name="Ma J."/>
        </authorList>
    </citation>
    <scope>NUCLEOTIDE SEQUENCE [LARGE SCALE GENOMIC DNA]</scope>
    <source>
        <strain evidence="7">JCM 6922</strain>
    </source>
</reference>
<keyword evidence="2 5" id="KW-0479">Metal-binding</keyword>
<gene>
    <name evidence="6" type="ORF">GCM10010421_45680</name>
</gene>
<evidence type="ECO:0000256" key="3">
    <source>
        <dbReference type="ARBA" id="ARBA00023002"/>
    </source>
</evidence>
<dbReference type="EC" id="1.13.11.-" evidence="5"/>
<sequence length="479" mass="54298">MSTARPPLPDFPGFTTLDREVSLDRLPVRGTVPGWLTGTLLRNGPAKFEVGDYRLTHWFNGLAMLHAFSFTEGRVKYANRFLRTTAYELATSKEQLYGKQFGLDPCERLFGRHFAAYSPNITDNTNVNVARMAGRYFAFAEQPLANEFDPHTLDTLGEVTFEDQIQGETSTPHPHYDFDRRVLINYTTSMADRTAYRLFYVPEGELVQRPLATIEVDEPCYMHSFAATENYVVLVEFPVVIDTDRFRQARHPFLETFSWQPERPARFLVVDKREGRLAGTFESEAFFAFHHVNAVETDGELLVDIAAAHHPYETVLGLDPTEDQLDLEAYGYQLRRYTLSLGRSGGSVGWEPLADAGVEMPRIHYRRHNGRAYRYVYGLGHSPRSLRAMNRLLKVDVVAGTHKAWYEKGCFPGEGVFVPRPGGGAEDDGVVLSGVLDARSGRSFLLVLDGPSFEEVARAEVPHHIPNDFHGQFFRELHR</sequence>
<keyword evidence="4 5" id="KW-0408">Iron</keyword>
<dbReference type="Pfam" id="PF03055">
    <property type="entry name" value="RPE65"/>
    <property type="match status" value="1"/>
</dbReference>
<name>A0ABP5XF50_9ACTN</name>
<dbReference type="PANTHER" id="PTHR10543">
    <property type="entry name" value="BETA-CAROTENE DIOXYGENASE"/>
    <property type="match status" value="1"/>
</dbReference>
<proteinExistence type="inferred from homology"/>
<accession>A0ABP5XF50</accession>
<keyword evidence="3 5" id="KW-0560">Oxidoreductase</keyword>
<evidence type="ECO:0000256" key="2">
    <source>
        <dbReference type="ARBA" id="ARBA00022723"/>
    </source>
</evidence>
<dbReference type="Proteomes" id="UP001500460">
    <property type="component" value="Unassembled WGS sequence"/>
</dbReference>